<comment type="caution">
    <text evidence="1">The sequence shown here is derived from an EMBL/GenBank/DDBJ whole genome shotgun (WGS) entry which is preliminary data.</text>
</comment>
<reference evidence="1 2" key="1">
    <citation type="submission" date="2023-08" db="EMBL/GenBank/DDBJ databases">
        <title>Implementing the SeqCode for naming new Mesorhizobium species isolated from Vachellia karroo root nodules.</title>
        <authorList>
            <person name="Van Lill M."/>
        </authorList>
    </citation>
    <scope>NUCLEOTIDE SEQUENCE [LARGE SCALE GENOMIC DNA]</scope>
    <source>
        <strain evidence="1 2">VK3E</strain>
    </source>
</reference>
<keyword evidence="2" id="KW-1185">Reference proteome</keyword>
<proteinExistence type="predicted"/>
<organism evidence="1 2">
    <name type="scientific">Mesorhizobium australafricanum</name>
    <dbReference type="NCBI Taxonomy" id="3072311"/>
    <lineage>
        <taxon>Bacteria</taxon>
        <taxon>Pseudomonadati</taxon>
        <taxon>Pseudomonadota</taxon>
        <taxon>Alphaproteobacteria</taxon>
        <taxon>Hyphomicrobiales</taxon>
        <taxon>Phyllobacteriaceae</taxon>
        <taxon>Mesorhizobium</taxon>
    </lineage>
</organism>
<protein>
    <submittedName>
        <fullName evidence="1">Uncharacterized protein</fullName>
    </submittedName>
</protein>
<name>A0ABU4X0M2_9HYPH</name>
<dbReference type="Proteomes" id="UP001272097">
    <property type="component" value="Unassembled WGS sequence"/>
</dbReference>
<evidence type="ECO:0000313" key="1">
    <source>
        <dbReference type="EMBL" id="MDX8441866.1"/>
    </source>
</evidence>
<dbReference type="EMBL" id="JAVIIS010000029">
    <property type="protein sequence ID" value="MDX8441866.1"/>
    <property type="molecule type" value="Genomic_DNA"/>
</dbReference>
<sequence length="41" mass="4835">MTRERAHHSRICRPATDQRATTYRAERLVLAANWRATTPRL</sequence>
<gene>
    <name evidence="1" type="ORF">RFM51_19955</name>
</gene>
<dbReference type="RefSeq" id="WP_320215830.1">
    <property type="nucleotide sequence ID" value="NZ_JAVIIS010000029.1"/>
</dbReference>
<accession>A0ABU4X0M2</accession>
<evidence type="ECO:0000313" key="2">
    <source>
        <dbReference type="Proteomes" id="UP001272097"/>
    </source>
</evidence>